<dbReference type="InterPro" id="IPR029151">
    <property type="entry name" value="Sensor-like_sf"/>
</dbReference>
<feature type="domain" description="Methyl-accepting transducer" evidence="5">
    <location>
        <begin position="435"/>
        <end position="671"/>
    </location>
</feature>
<dbReference type="PANTHER" id="PTHR32089:SF112">
    <property type="entry name" value="LYSOZYME-LIKE PROTEIN-RELATED"/>
    <property type="match status" value="1"/>
</dbReference>
<keyword evidence="4" id="KW-0812">Transmembrane</keyword>
<dbReference type="PROSITE" id="PS50885">
    <property type="entry name" value="HAMP"/>
    <property type="match status" value="1"/>
</dbReference>
<dbReference type="SUPFAM" id="SSF103190">
    <property type="entry name" value="Sensory domain-like"/>
    <property type="match status" value="1"/>
</dbReference>
<keyword evidence="1 3" id="KW-0807">Transducer</keyword>
<dbReference type="SMART" id="SM00283">
    <property type="entry name" value="MA"/>
    <property type="match status" value="1"/>
</dbReference>
<dbReference type="PANTHER" id="PTHR32089">
    <property type="entry name" value="METHYL-ACCEPTING CHEMOTAXIS PROTEIN MCPB"/>
    <property type="match status" value="1"/>
</dbReference>
<feature type="domain" description="HAMP" evidence="6">
    <location>
        <begin position="292"/>
        <end position="346"/>
    </location>
</feature>
<proteinExistence type="inferred from homology"/>
<evidence type="ECO:0000313" key="8">
    <source>
        <dbReference type="Proteomes" id="UP001319827"/>
    </source>
</evidence>
<reference evidence="7 8" key="2">
    <citation type="journal article" date="2021" name="Int. J. Syst. Evol. Microbiol.">
        <title>Isolation and Polyphasic Characterization of Desulfuromonas versatilis sp. Nov., an Electrogenic Bacteria Capable of Versatile Metabolism Isolated from a Graphene Oxide-Reducing Enrichment Culture.</title>
        <authorList>
            <person name="Xie L."/>
            <person name="Yoshida N."/>
            <person name="Ishii S."/>
            <person name="Meng L."/>
        </authorList>
    </citation>
    <scope>NUCLEOTIDE SEQUENCE [LARGE SCALE GENOMIC DNA]</scope>
    <source>
        <strain evidence="7 8">NIT-T3</strain>
    </source>
</reference>
<dbReference type="SUPFAM" id="SSF58104">
    <property type="entry name" value="Methyl-accepting chemotaxis protein (MCP) signaling domain"/>
    <property type="match status" value="3"/>
</dbReference>
<gene>
    <name evidence="7" type="ORF">DESUT3_04730</name>
</gene>
<dbReference type="InterPro" id="IPR004089">
    <property type="entry name" value="MCPsignal_dom"/>
</dbReference>
<dbReference type="Pfam" id="PF00672">
    <property type="entry name" value="HAMP"/>
    <property type="match status" value="1"/>
</dbReference>
<keyword evidence="4" id="KW-0472">Membrane</keyword>
<accession>A0ABM8HPA2</accession>
<keyword evidence="4" id="KW-1133">Transmembrane helix</keyword>
<dbReference type="EMBL" id="AP024355">
    <property type="protein sequence ID" value="BCR03404.1"/>
    <property type="molecule type" value="Genomic_DNA"/>
</dbReference>
<evidence type="ECO:0000256" key="4">
    <source>
        <dbReference type="SAM" id="Phobius"/>
    </source>
</evidence>
<sequence length="791" mass="85190">MFSSLKLRSKILVALIGLSVLPLAAALILLSAFTDEQMEQGMQLRADETVRFVKERIDAAQREVSNYIRLSSLDSDLSNSIYFSENPEEMLNLKTAVEDAQEIFHIDLIQVLNPEGHVLRRTLREGHRDLQPTTGKEHPVIQAALAGTDASGLGSFDGRAAIVAVSPISYHQKVIGYLLGAIFLDDIAEHLRQLGGTAVAFYNPEGEITTSDAELTELSLAQIQGRESWTQQLGKTPYSLYNIPFGGRDEGLIIAYDRSELVEARRNLRAVLLTILLGVGTLAVLIGVAISRGVVRPLTEVVKNLKEIAEGEADLTRALKVRSRDEVGELAESFNRFLGRLAETVRRIKVVRSDLAQAAEKIRLSSSEVNMGALRQSQALEESHQAIQGIDQTLAGVAESTSQLLDAAEGSSSATLELGSTIEEIADQMEKLFATVEEVSSSITQMSVASQQVTDNIEALSSSTEITASSITEMDAAIKEIEENAGRTSALSEAAARDAQSGKEAVDETIQGICAVREIVDGATTVIQDLGAQSSAIGKILTVIDEVADQTSLLALNAAIIAAQAGEHGRGFAVVADEIRELADRTAVSTREIAAIITRLQDGTRGAVKAMGSASERVHKEVDRSRIAGSALDQIRNSTLTATEQVRSIVRATQEQARGSQQITQSINQVAAMLNQIATAVNQQSEGTQQLAKAAEFMKDIASRVNLSTGEQTNGSRQINLSMENIRDMIERIDAASREQALRSRQVVEAVSSVRSIAENNVARTAELDQVVELLAEQTGTLENEVGAFKA</sequence>
<protein>
    <recommendedName>
        <fullName evidence="9">Methyl-accepting chemotaxis sensory transducer</fullName>
    </recommendedName>
</protein>
<name>A0ABM8HPA2_9BACT</name>
<reference evidence="7 8" key="1">
    <citation type="journal article" date="2016" name="C (Basel)">
        <title>Selective Growth of and Electricity Production by Marine Exoelectrogenic Bacteria in Self-Aggregated Hydrogel of Microbially Reduced Graphene Oxide.</title>
        <authorList>
            <person name="Yoshida N."/>
            <person name="Goto Y."/>
            <person name="Miyata Y."/>
        </authorList>
    </citation>
    <scope>NUCLEOTIDE SEQUENCE [LARGE SCALE GENOMIC DNA]</scope>
    <source>
        <strain evidence="7 8">NIT-T3</strain>
    </source>
</reference>
<evidence type="ECO:0000259" key="6">
    <source>
        <dbReference type="PROSITE" id="PS50885"/>
    </source>
</evidence>
<dbReference type="Pfam" id="PF00015">
    <property type="entry name" value="MCPsignal"/>
    <property type="match status" value="1"/>
</dbReference>
<dbReference type="InterPro" id="IPR003660">
    <property type="entry name" value="HAMP_dom"/>
</dbReference>
<evidence type="ECO:0000256" key="3">
    <source>
        <dbReference type="PROSITE-ProRule" id="PRU00284"/>
    </source>
</evidence>
<evidence type="ECO:0000313" key="7">
    <source>
        <dbReference type="EMBL" id="BCR03404.1"/>
    </source>
</evidence>
<keyword evidence="8" id="KW-1185">Reference proteome</keyword>
<dbReference type="SMART" id="SM00304">
    <property type="entry name" value="HAMP"/>
    <property type="match status" value="1"/>
</dbReference>
<organism evidence="7 8">
    <name type="scientific">Desulfuromonas versatilis</name>
    <dbReference type="NCBI Taxonomy" id="2802975"/>
    <lineage>
        <taxon>Bacteria</taxon>
        <taxon>Pseudomonadati</taxon>
        <taxon>Thermodesulfobacteriota</taxon>
        <taxon>Desulfuromonadia</taxon>
        <taxon>Desulfuromonadales</taxon>
        <taxon>Desulfuromonadaceae</taxon>
        <taxon>Desulfuromonas</taxon>
    </lineage>
</organism>
<dbReference type="CDD" id="cd06225">
    <property type="entry name" value="HAMP"/>
    <property type="match status" value="1"/>
</dbReference>
<feature type="transmembrane region" description="Helical" evidence="4">
    <location>
        <begin position="270"/>
        <end position="290"/>
    </location>
</feature>
<dbReference type="Gene3D" id="1.10.287.950">
    <property type="entry name" value="Methyl-accepting chemotaxis protein"/>
    <property type="match status" value="3"/>
</dbReference>
<evidence type="ECO:0008006" key="9">
    <source>
        <dbReference type="Google" id="ProtNLM"/>
    </source>
</evidence>
<evidence type="ECO:0000256" key="1">
    <source>
        <dbReference type="ARBA" id="ARBA00023224"/>
    </source>
</evidence>
<evidence type="ECO:0000256" key="2">
    <source>
        <dbReference type="ARBA" id="ARBA00029447"/>
    </source>
</evidence>
<evidence type="ECO:0000259" key="5">
    <source>
        <dbReference type="PROSITE" id="PS50111"/>
    </source>
</evidence>
<dbReference type="RefSeq" id="WP_221250879.1">
    <property type="nucleotide sequence ID" value="NZ_AP024355.1"/>
</dbReference>
<dbReference type="Proteomes" id="UP001319827">
    <property type="component" value="Chromosome"/>
</dbReference>
<dbReference type="PROSITE" id="PS50111">
    <property type="entry name" value="CHEMOTAXIS_TRANSDUC_2"/>
    <property type="match status" value="1"/>
</dbReference>
<comment type="similarity">
    <text evidence="2">Belongs to the methyl-accepting chemotaxis (MCP) protein family.</text>
</comment>